<reference evidence="4" key="1">
    <citation type="submission" date="2016-10" db="EMBL/GenBank/DDBJ databases">
        <title>Sequence of Gallionella enrichment culture.</title>
        <authorList>
            <person name="Poehlein A."/>
            <person name="Muehling M."/>
            <person name="Daniel R."/>
        </authorList>
    </citation>
    <scope>NUCLEOTIDE SEQUENCE</scope>
</reference>
<sequence>MATVRNCPLPDELFYDVDSNVWARREADGTVTVGMTSYACSLAGELVAYLPKKVGSRIERGKSLASVESGKWVGPIKAPVGGEIIAINEAVAVRPSLINADPYDQGWAVRMQPSDWDGEAGRLVTGSAVAAAFEAKMSADGFAGR</sequence>
<dbReference type="Gene3D" id="2.40.50.100">
    <property type="match status" value="1"/>
</dbReference>
<dbReference type="SUPFAM" id="SSF51230">
    <property type="entry name" value="Single hybrid motif"/>
    <property type="match status" value="1"/>
</dbReference>
<dbReference type="PANTHER" id="PTHR11715:SF3">
    <property type="entry name" value="GLYCINE CLEAVAGE SYSTEM H PROTEIN-RELATED"/>
    <property type="match status" value="1"/>
</dbReference>
<dbReference type="GO" id="GO:0009249">
    <property type="term" value="P:protein lipoylation"/>
    <property type="evidence" value="ECO:0007669"/>
    <property type="project" value="TreeGrafter"/>
</dbReference>
<protein>
    <submittedName>
        <fullName evidence="4">Glycine cleavage system H protein</fullName>
    </submittedName>
</protein>
<dbReference type="GO" id="GO:0005829">
    <property type="term" value="C:cytosol"/>
    <property type="evidence" value="ECO:0007669"/>
    <property type="project" value="TreeGrafter"/>
</dbReference>
<dbReference type="CDD" id="cd06848">
    <property type="entry name" value="GCS_H"/>
    <property type="match status" value="1"/>
</dbReference>
<gene>
    <name evidence="4" type="primary">gcvH_7</name>
    <name evidence="4" type="ORF">GALL_140920</name>
</gene>
<dbReference type="PROSITE" id="PS00189">
    <property type="entry name" value="LIPOYL"/>
    <property type="match status" value="1"/>
</dbReference>
<evidence type="ECO:0000256" key="2">
    <source>
        <dbReference type="ARBA" id="ARBA00022823"/>
    </source>
</evidence>
<dbReference type="InterPro" id="IPR000089">
    <property type="entry name" value="Biotin_lipoyl"/>
</dbReference>
<feature type="domain" description="Lipoyl-binding" evidence="3">
    <location>
        <begin position="30"/>
        <end position="112"/>
    </location>
</feature>
<evidence type="ECO:0000313" key="4">
    <source>
        <dbReference type="EMBL" id="OIR03911.1"/>
    </source>
</evidence>
<evidence type="ECO:0000256" key="1">
    <source>
        <dbReference type="ARBA" id="ARBA00009249"/>
    </source>
</evidence>
<dbReference type="InterPro" id="IPR011053">
    <property type="entry name" value="Single_hybrid_motif"/>
</dbReference>
<dbReference type="PROSITE" id="PS50968">
    <property type="entry name" value="BIOTINYL_LIPOYL"/>
    <property type="match status" value="1"/>
</dbReference>
<accession>A0A1J5S6I1</accession>
<comment type="caution">
    <text evidence="4">The sequence shown here is derived from an EMBL/GenBank/DDBJ whole genome shotgun (WGS) entry which is preliminary data.</text>
</comment>
<comment type="similarity">
    <text evidence="1">Belongs to the GcvH family.</text>
</comment>
<proteinExistence type="inferred from homology"/>
<organism evidence="4">
    <name type="scientific">mine drainage metagenome</name>
    <dbReference type="NCBI Taxonomy" id="410659"/>
    <lineage>
        <taxon>unclassified sequences</taxon>
        <taxon>metagenomes</taxon>
        <taxon>ecological metagenomes</taxon>
    </lineage>
</organism>
<dbReference type="EMBL" id="MLJW01000062">
    <property type="protein sequence ID" value="OIR03911.1"/>
    <property type="molecule type" value="Genomic_DNA"/>
</dbReference>
<evidence type="ECO:0000259" key="3">
    <source>
        <dbReference type="PROSITE" id="PS50968"/>
    </source>
</evidence>
<name>A0A1J5S6I1_9ZZZZ</name>
<dbReference type="InterPro" id="IPR003016">
    <property type="entry name" value="2-oxoA_DH_lipoyl-BS"/>
</dbReference>
<dbReference type="GO" id="GO:0005960">
    <property type="term" value="C:glycine cleavage complex"/>
    <property type="evidence" value="ECO:0007669"/>
    <property type="project" value="InterPro"/>
</dbReference>
<dbReference type="Pfam" id="PF01597">
    <property type="entry name" value="GCV_H"/>
    <property type="match status" value="1"/>
</dbReference>
<keyword evidence="2" id="KW-0450">Lipoyl</keyword>
<dbReference type="AlphaFoldDB" id="A0A1J5S6I1"/>
<dbReference type="InterPro" id="IPR033753">
    <property type="entry name" value="GCV_H/Fam206"/>
</dbReference>
<dbReference type="GO" id="GO:0019464">
    <property type="term" value="P:glycine decarboxylation via glycine cleavage system"/>
    <property type="evidence" value="ECO:0007669"/>
    <property type="project" value="InterPro"/>
</dbReference>
<dbReference type="InterPro" id="IPR002930">
    <property type="entry name" value="GCV_H"/>
</dbReference>
<dbReference type="PANTHER" id="PTHR11715">
    <property type="entry name" value="GLYCINE CLEAVAGE SYSTEM H PROTEIN"/>
    <property type="match status" value="1"/>
</dbReference>